<dbReference type="PANTHER" id="PTHR43800">
    <property type="entry name" value="PEPTIDYL-LYSINE N-ACETYLTRANSFERASE YJAB"/>
    <property type="match status" value="1"/>
</dbReference>
<dbReference type="Proteomes" id="UP000622610">
    <property type="component" value="Unassembled WGS sequence"/>
</dbReference>
<dbReference type="GO" id="GO:0016747">
    <property type="term" value="F:acyltransferase activity, transferring groups other than amino-acyl groups"/>
    <property type="evidence" value="ECO:0007669"/>
    <property type="project" value="InterPro"/>
</dbReference>
<organism evidence="4 5">
    <name type="scientific">Enterococcus alcedinis</name>
    <dbReference type="NCBI Taxonomy" id="1274384"/>
    <lineage>
        <taxon>Bacteria</taxon>
        <taxon>Bacillati</taxon>
        <taxon>Bacillota</taxon>
        <taxon>Bacilli</taxon>
        <taxon>Lactobacillales</taxon>
        <taxon>Enterococcaceae</taxon>
        <taxon>Enterococcus</taxon>
    </lineage>
</organism>
<name>A0A917N6H7_9ENTE</name>
<evidence type="ECO:0000256" key="2">
    <source>
        <dbReference type="ARBA" id="ARBA00023315"/>
    </source>
</evidence>
<proteinExistence type="predicted"/>
<dbReference type="InterPro" id="IPR016181">
    <property type="entry name" value="Acyl_CoA_acyltransferase"/>
</dbReference>
<evidence type="ECO:0000256" key="1">
    <source>
        <dbReference type="ARBA" id="ARBA00022679"/>
    </source>
</evidence>
<dbReference type="RefSeq" id="WP_188367668.1">
    <property type="nucleotide sequence ID" value="NZ_BMDT01000006.1"/>
</dbReference>
<gene>
    <name evidence="4" type="primary">wecD</name>
    <name evidence="4" type="ORF">GCM10011482_14810</name>
</gene>
<comment type="caution">
    <text evidence="4">The sequence shown here is derived from an EMBL/GenBank/DDBJ whole genome shotgun (WGS) entry which is preliminary data.</text>
</comment>
<dbReference type="PROSITE" id="PS51186">
    <property type="entry name" value="GNAT"/>
    <property type="match status" value="1"/>
</dbReference>
<evidence type="ECO:0000313" key="4">
    <source>
        <dbReference type="EMBL" id="GGI65827.1"/>
    </source>
</evidence>
<keyword evidence="5" id="KW-1185">Reference proteome</keyword>
<dbReference type="Gene3D" id="3.40.630.30">
    <property type="match status" value="1"/>
</dbReference>
<dbReference type="Pfam" id="PF13508">
    <property type="entry name" value="Acetyltransf_7"/>
    <property type="match status" value="1"/>
</dbReference>
<dbReference type="SUPFAM" id="SSF55729">
    <property type="entry name" value="Acyl-CoA N-acyltransferases (Nat)"/>
    <property type="match status" value="1"/>
</dbReference>
<protein>
    <submittedName>
        <fullName evidence="4">Acetyltransferase</fullName>
    </submittedName>
</protein>
<feature type="domain" description="N-acetyltransferase" evidence="3">
    <location>
        <begin position="1"/>
        <end position="144"/>
    </location>
</feature>
<dbReference type="PANTHER" id="PTHR43800:SF1">
    <property type="entry name" value="PEPTIDYL-LYSINE N-ACETYLTRANSFERASE YJAB"/>
    <property type="match status" value="1"/>
</dbReference>
<dbReference type="InterPro" id="IPR000182">
    <property type="entry name" value="GNAT_dom"/>
</dbReference>
<reference evidence="4" key="2">
    <citation type="submission" date="2020-09" db="EMBL/GenBank/DDBJ databases">
        <authorList>
            <person name="Sun Q."/>
            <person name="Sedlacek I."/>
        </authorList>
    </citation>
    <scope>NUCLEOTIDE SEQUENCE</scope>
    <source>
        <strain evidence="4">CCM 8433</strain>
    </source>
</reference>
<keyword evidence="2" id="KW-0012">Acyltransferase</keyword>
<dbReference type="AlphaFoldDB" id="A0A917N6H7"/>
<dbReference type="CDD" id="cd04301">
    <property type="entry name" value="NAT_SF"/>
    <property type="match status" value="1"/>
</dbReference>
<sequence length="145" mass="16809">MIRQLKTMNDQQLKEILAIWLASNIETHDYIAPVYWEQNFTEVEKALPAADIYVYEDNHKILAFIGVVEGYIAGLFVAHVCRGQGIGSQLLERVKKEHAILRLSVFSKNERAIAFYQSHGFVLQQEQVDPETNENEWSMIWQKDV</sequence>
<keyword evidence="1" id="KW-0808">Transferase</keyword>
<evidence type="ECO:0000313" key="5">
    <source>
        <dbReference type="Proteomes" id="UP000622610"/>
    </source>
</evidence>
<evidence type="ECO:0000259" key="3">
    <source>
        <dbReference type="PROSITE" id="PS51186"/>
    </source>
</evidence>
<accession>A0A917N6H7</accession>
<dbReference type="EMBL" id="BMDT01000006">
    <property type="protein sequence ID" value="GGI65827.1"/>
    <property type="molecule type" value="Genomic_DNA"/>
</dbReference>
<reference evidence="4" key="1">
    <citation type="journal article" date="2014" name="Int. J. Syst. Evol. Microbiol.">
        <title>Complete genome sequence of Corynebacterium casei LMG S-19264T (=DSM 44701T), isolated from a smear-ripened cheese.</title>
        <authorList>
            <consortium name="US DOE Joint Genome Institute (JGI-PGF)"/>
            <person name="Walter F."/>
            <person name="Albersmeier A."/>
            <person name="Kalinowski J."/>
            <person name="Ruckert C."/>
        </authorList>
    </citation>
    <scope>NUCLEOTIDE SEQUENCE</scope>
    <source>
        <strain evidence="4">CCM 8433</strain>
    </source>
</reference>